<comment type="caution">
    <text evidence="1">The sequence shown here is derived from an EMBL/GenBank/DDBJ whole genome shotgun (WGS) entry which is preliminary data.</text>
</comment>
<gene>
    <name evidence="1" type="ORF">RF11_02771</name>
</gene>
<dbReference type="Proteomes" id="UP000031668">
    <property type="component" value="Unassembled WGS sequence"/>
</dbReference>
<evidence type="ECO:0000313" key="1">
    <source>
        <dbReference type="EMBL" id="KII65351.1"/>
    </source>
</evidence>
<proteinExistence type="predicted"/>
<dbReference type="AlphaFoldDB" id="A0A0C2MDX4"/>
<protein>
    <submittedName>
        <fullName evidence="1">Uncharacterized protein</fullName>
    </submittedName>
</protein>
<accession>A0A0C2MDX4</accession>
<organism evidence="1 2">
    <name type="scientific">Thelohanellus kitauei</name>
    <name type="common">Myxosporean</name>
    <dbReference type="NCBI Taxonomy" id="669202"/>
    <lineage>
        <taxon>Eukaryota</taxon>
        <taxon>Metazoa</taxon>
        <taxon>Cnidaria</taxon>
        <taxon>Myxozoa</taxon>
        <taxon>Myxosporea</taxon>
        <taxon>Bivalvulida</taxon>
        <taxon>Platysporina</taxon>
        <taxon>Myxobolidae</taxon>
        <taxon>Thelohanellus</taxon>
    </lineage>
</organism>
<dbReference type="EMBL" id="JWZT01003910">
    <property type="protein sequence ID" value="KII65351.1"/>
    <property type="molecule type" value="Genomic_DNA"/>
</dbReference>
<name>A0A0C2MDX4_THEKT</name>
<reference evidence="1 2" key="1">
    <citation type="journal article" date="2014" name="Genome Biol. Evol.">
        <title>The genome of the myxosporean Thelohanellus kitauei shows adaptations to nutrient acquisition within its fish host.</title>
        <authorList>
            <person name="Yang Y."/>
            <person name="Xiong J."/>
            <person name="Zhou Z."/>
            <person name="Huo F."/>
            <person name="Miao W."/>
            <person name="Ran C."/>
            <person name="Liu Y."/>
            <person name="Zhang J."/>
            <person name="Feng J."/>
            <person name="Wang M."/>
            <person name="Wang M."/>
            <person name="Wang L."/>
            <person name="Yao B."/>
        </authorList>
    </citation>
    <scope>NUCLEOTIDE SEQUENCE [LARGE SCALE GENOMIC DNA]</scope>
    <source>
        <strain evidence="1">Wuqing</strain>
    </source>
</reference>
<keyword evidence="2" id="KW-1185">Reference proteome</keyword>
<sequence length="101" mass="11488">MLLFDLFYNEAKPASENKKPVHDICIETGYALKNEEFCKSPKDAVSRTKFLVNHKDRKPSQIIQSVLSTIVSPTEMHIPSKAAIEIIDFIRPTESKLNQTL</sequence>
<evidence type="ECO:0000313" key="2">
    <source>
        <dbReference type="Proteomes" id="UP000031668"/>
    </source>
</evidence>